<name>A0A484P3G4_9ZZZZ</name>
<evidence type="ECO:0000256" key="1">
    <source>
        <dbReference type="SAM" id="MobiDB-lite"/>
    </source>
</evidence>
<evidence type="ECO:0000313" key="2">
    <source>
        <dbReference type="EMBL" id="VFR18967.1"/>
    </source>
</evidence>
<feature type="compositionally biased region" description="Polar residues" evidence="1">
    <location>
        <begin position="82"/>
        <end position="97"/>
    </location>
</feature>
<gene>
    <name evidence="2" type="ORF">ANK1_1163</name>
</gene>
<feature type="region of interest" description="Disordered" evidence="1">
    <location>
        <begin position="30"/>
        <end position="97"/>
    </location>
</feature>
<dbReference type="EMBL" id="CAADIA010000001">
    <property type="protein sequence ID" value="VFR18967.1"/>
    <property type="molecule type" value="Genomic_DNA"/>
</dbReference>
<dbReference type="AlphaFoldDB" id="A0A484P3G4"/>
<reference evidence="2" key="1">
    <citation type="submission" date="2019-03" db="EMBL/GenBank/DDBJ databases">
        <authorList>
            <person name="Danneels B."/>
        </authorList>
    </citation>
    <scope>NUCLEOTIDE SEQUENCE</scope>
</reference>
<proteinExistence type="predicted"/>
<feature type="compositionally biased region" description="Low complexity" evidence="1">
    <location>
        <begin position="44"/>
        <end position="56"/>
    </location>
</feature>
<organism evidence="2">
    <name type="scientific">plant metagenome</name>
    <dbReference type="NCBI Taxonomy" id="1297885"/>
    <lineage>
        <taxon>unclassified sequences</taxon>
        <taxon>metagenomes</taxon>
        <taxon>organismal metagenomes</taxon>
    </lineage>
</organism>
<accession>A0A484P3G4</accession>
<sequence>MPCRGGCRHARHGPALHGARLRARLAAGGEPVGCGMQGKRRRSQQSQQQGFIQTGSAQTPLLGDQRGTAGRKYGHGEAHGKAQSSTSARHTGLATNM</sequence>
<protein>
    <submittedName>
        <fullName evidence="2">Uncharacterized protein</fullName>
    </submittedName>
</protein>